<dbReference type="GO" id="GO:0071555">
    <property type="term" value="P:cell wall organization"/>
    <property type="evidence" value="ECO:0007669"/>
    <property type="project" value="TreeGrafter"/>
</dbReference>
<sequence>MRMRTGSKLLALIAAPVLAAAACSGQSSGDRLESSVHTFADALAEGDVAAAAGATSDPARATPVLTTLFDNLGTKVQIEVRDIQRSKDDASFTLDTTWAFGSGGNQWKYTTTGHAGESGDDWKIRWDPATVAPGLDIGPLSYETAAPQPGARVLDRSGAELMTQQLVTLVQMGPEADPEAVAAVLAPIDPTITAASLRDQQAQAQGKQITAIALRDSDFEPVRDQLSALAGVTLAPQNRVLGVDKAFTSPTMSGLTELWQHDTDAASGWAVRAQGADGARTVGGADPKPVHDIASTLDADMLRRAESALAPIPTPAAMVVLQPSTGDVLAVAQNDPADTEGPIALTGLYPPGSTFKTVTVSAALQSGAVDADSMVACPGTENIEGRQIPNDDNFDLGTVPLHTAFARSCNTTMGRLAAGLPPDGLTRTAAQLGLGVDFTAPGMTTVTGKVPVADSPTLRVEEGIGQGRVTASPFGMALVAATVAHGSMPAPTIVAGSSARPDRTPEPLPAPVLDQVKSMMRETVTNGTATNLADIPGMLGKTGTAEYIDDKHAHGWFVGINGDLALAVFAADAGSSTPAVDAAGRFLREQ</sequence>
<dbReference type="PROSITE" id="PS51257">
    <property type="entry name" value="PROKAR_LIPOPROTEIN"/>
    <property type="match status" value="1"/>
</dbReference>
<evidence type="ECO:0000313" key="5">
    <source>
        <dbReference type="Proteomes" id="UP000565711"/>
    </source>
</evidence>
<dbReference type="GO" id="GO:0071972">
    <property type="term" value="F:peptidoglycan L,D-transpeptidase activity"/>
    <property type="evidence" value="ECO:0007669"/>
    <property type="project" value="TreeGrafter"/>
</dbReference>
<accession>A0A846Y5B0</accession>
<feature type="domain" description="Penicillin-binding protein transpeptidase" evidence="2">
    <location>
        <begin position="317"/>
        <end position="561"/>
    </location>
</feature>
<name>A0A846Y5B0_9NOCA</name>
<dbReference type="InterPro" id="IPR001460">
    <property type="entry name" value="PCN-bd_Tpept"/>
</dbReference>
<feature type="chain" id="PRO_5038591300" evidence="1">
    <location>
        <begin position="20"/>
        <end position="590"/>
    </location>
</feature>
<dbReference type="Proteomes" id="UP000565711">
    <property type="component" value="Unassembled WGS sequence"/>
</dbReference>
<evidence type="ECO:0000259" key="2">
    <source>
        <dbReference type="Pfam" id="PF00905"/>
    </source>
</evidence>
<dbReference type="InterPro" id="IPR007887">
    <property type="entry name" value="MecA_N"/>
</dbReference>
<protein>
    <submittedName>
        <fullName evidence="4">Penicillin-binding protein</fullName>
    </submittedName>
</protein>
<dbReference type="AlphaFoldDB" id="A0A846Y5B0"/>
<dbReference type="Pfam" id="PF05223">
    <property type="entry name" value="MecA_N"/>
    <property type="match status" value="1"/>
</dbReference>
<feature type="domain" description="NTF2-like N-terminal transpeptidase" evidence="3">
    <location>
        <begin position="35"/>
        <end position="135"/>
    </location>
</feature>
<dbReference type="EMBL" id="JAAXOP010000014">
    <property type="protein sequence ID" value="NKY52891.1"/>
    <property type="molecule type" value="Genomic_DNA"/>
</dbReference>
<evidence type="ECO:0000259" key="3">
    <source>
        <dbReference type="Pfam" id="PF05223"/>
    </source>
</evidence>
<dbReference type="GO" id="GO:0005886">
    <property type="term" value="C:plasma membrane"/>
    <property type="evidence" value="ECO:0007669"/>
    <property type="project" value="TreeGrafter"/>
</dbReference>
<gene>
    <name evidence="4" type="ORF">HGA08_22055</name>
</gene>
<proteinExistence type="predicted"/>
<dbReference type="SUPFAM" id="SSF54427">
    <property type="entry name" value="NTF2-like"/>
    <property type="match status" value="1"/>
</dbReference>
<dbReference type="PANTHER" id="PTHR30627">
    <property type="entry name" value="PEPTIDOGLYCAN D,D-TRANSPEPTIDASE"/>
    <property type="match status" value="1"/>
</dbReference>
<comment type="caution">
    <text evidence="4">The sequence shown here is derived from an EMBL/GenBank/DDBJ whole genome shotgun (WGS) entry which is preliminary data.</text>
</comment>
<organism evidence="4 5">
    <name type="scientific">Nocardia vermiculata</name>
    <dbReference type="NCBI Taxonomy" id="257274"/>
    <lineage>
        <taxon>Bacteria</taxon>
        <taxon>Bacillati</taxon>
        <taxon>Actinomycetota</taxon>
        <taxon>Actinomycetes</taxon>
        <taxon>Mycobacteriales</taxon>
        <taxon>Nocardiaceae</taxon>
        <taxon>Nocardia</taxon>
    </lineage>
</organism>
<dbReference type="InterPro" id="IPR050515">
    <property type="entry name" value="Beta-lactam/transpept"/>
</dbReference>
<evidence type="ECO:0000313" key="4">
    <source>
        <dbReference type="EMBL" id="NKY52891.1"/>
    </source>
</evidence>
<dbReference type="InterPro" id="IPR032710">
    <property type="entry name" value="NTF2-like_dom_sf"/>
</dbReference>
<feature type="signal peptide" evidence="1">
    <location>
        <begin position="1"/>
        <end position="19"/>
    </location>
</feature>
<dbReference type="PANTHER" id="PTHR30627:SF24">
    <property type="entry name" value="PENICILLIN-BINDING PROTEIN 4B"/>
    <property type="match status" value="1"/>
</dbReference>
<evidence type="ECO:0000256" key="1">
    <source>
        <dbReference type="SAM" id="SignalP"/>
    </source>
</evidence>
<dbReference type="GO" id="GO:0046677">
    <property type="term" value="P:response to antibiotic"/>
    <property type="evidence" value="ECO:0007669"/>
    <property type="project" value="InterPro"/>
</dbReference>
<dbReference type="InterPro" id="IPR012338">
    <property type="entry name" value="Beta-lactam/transpept-like"/>
</dbReference>
<keyword evidence="5" id="KW-1185">Reference proteome</keyword>
<reference evidence="4 5" key="1">
    <citation type="submission" date="2020-04" db="EMBL/GenBank/DDBJ databases">
        <title>MicrobeNet Type strains.</title>
        <authorList>
            <person name="Nicholson A.C."/>
        </authorList>
    </citation>
    <scope>NUCLEOTIDE SEQUENCE [LARGE SCALE GENOMIC DNA]</scope>
    <source>
        <strain evidence="4 5">JCM 12354</strain>
    </source>
</reference>
<dbReference type="GO" id="GO:0008658">
    <property type="term" value="F:penicillin binding"/>
    <property type="evidence" value="ECO:0007669"/>
    <property type="project" value="InterPro"/>
</dbReference>
<keyword evidence="1" id="KW-0732">Signal</keyword>
<dbReference type="Gene3D" id="3.40.710.10">
    <property type="entry name" value="DD-peptidase/beta-lactamase superfamily"/>
    <property type="match status" value="1"/>
</dbReference>
<dbReference type="SUPFAM" id="SSF56601">
    <property type="entry name" value="beta-lactamase/transpeptidase-like"/>
    <property type="match status" value="1"/>
</dbReference>
<dbReference type="Pfam" id="PF00905">
    <property type="entry name" value="Transpeptidase"/>
    <property type="match status" value="1"/>
</dbReference>